<comment type="caution">
    <text evidence="2">The sequence shown here is derived from an EMBL/GenBank/DDBJ whole genome shotgun (WGS) entry which is preliminary data.</text>
</comment>
<feature type="transmembrane region" description="Helical" evidence="1">
    <location>
        <begin position="71"/>
        <end position="93"/>
    </location>
</feature>
<name>A0ABT1PEP2_9ACTN</name>
<proteinExistence type="predicted"/>
<gene>
    <name evidence="2" type="ORF">NON19_17865</name>
</gene>
<dbReference type="EMBL" id="JANFNH010000020">
    <property type="protein sequence ID" value="MCQ4043835.1"/>
    <property type="molecule type" value="Genomic_DNA"/>
</dbReference>
<evidence type="ECO:0000313" key="3">
    <source>
        <dbReference type="Proteomes" id="UP001206206"/>
    </source>
</evidence>
<dbReference type="RefSeq" id="WP_255929268.1">
    <property type="nucleotide sequence ID" value="NZ_JANFNH010000020.1"/>
</dbReference>
<reference evidence="2 3" key="1">
    <citation type="submission" date="2022-06" db="EMBL/GenBank/DDBJ databases">
        <title>Draft genome sequence of type strain Streptomyces rubrisoli DSM 42083.</title>
        <authorList>
            <person name="Duangmal K."/>
            <person name="Klaysubun C."/>
        </authorList>
    </citation>
    <scope>NUCLEOTIDE SEQUENCE [LARGE SCALE GENOMIC DNA]</scope>
    <source>
        <strain evidence="2 3">DSM 42083</strain>
    </source>
</reference>
<keyword evidence="1" id="KW-0472">Membrane</keyword>
<sequence length="191" mass="19767">MLVPIREKKARRKIASAAAAATAVLVEGWALSVFPSDSLWPAAVAAAMVIPALLVYRLTDHVLATATCAPARYAALFGTIPAAMTSLLLAPAIGLIAVGWFFTVIGWLILLLAAPATFFAYRATQATARGRYWAGPTAWLPTEAAALATVAGYEPFSHGVLLAGMLLFLAVCAAANLAAGYGALATGLPRN</sequence>
<keyword evidence="1" id="KW-0812">Transmembrane</keyword>
<dbReference type="Proteomes" id="UP001206206">
    <property type="component" value="Unassembled WGS sequence"/>
</dbReference>
<feature type="transmembrane region" description="Helical" evidence="1">
    <location>
        <begin position="133"/>
        <end position="153"/>
    </location>
</feature>
<feature type="transmembrane region" description="Helical" evidence="1">
    <location>
        <begin position="159"/>
        <end position="184"/>
    </location>
</feature>
<feature type="transmembrane region" description="Helical" evidence="1">
    <location>
        <begin position="40"/>
        <end position="59"/>
    </location>
</feature>
<keyword evidence="1" id="KW-1133">Transmembrane helix</keyword>
<protein>
    <submittedName>
        <fullName evidence="2">Uncharacterized protein</fullName>
    </submittedName>
</protein>
<organism evidence="2 3">
    <name type="scientific">Streptantibioticus rubrisoli</name>
    <dbReference type="NCBI Taxonomy" id="1387313"/>
    <lineage>
        <taxon>Bacteria</taxon>
        <taxon>Bacillati</taxon>
        <taxon>Actinomycetota</taxon>
        <taxon>Actinomycetes</taxon>
        <taxon>Kitasatosporales</taxon>
        <taxon>Streptomycetaceae</taxon>
        <taxon>Streptantibioticus</taxon>
    </lineage>
</organism>
<feature type="transmembrane region" description="Helical" evidence="1">
    <location>
        <begin position="99"/>
        <end position="121"/>
    </location>
</feature>
<evidence type="ECO:0000313" key="2">
    <source>
        <dbReference type="EMBL" id="MCQ4043835.1"/>
    </source>
</evidence>
<evidence type="ECO:0000256" key="1">
    <source>
        <dbReference type="SAM" id="Phobius"/>
    </source>
</evidence>
<keyword evidence="3" id="KW-1185">Reference proteome</keyword>
<accession>A0ABT1PEP2</accession>